<dbReference type="GeneID" id="80898562"/>
<dbReference type="RefSeq" id="XP_056052377.1">
    <property type="nucleotide sequence ID" value="XM_056200538.1"/>
</dbReference>
<gene>
    <name evidence="1" type="ORF">LMH87_011403</name>
</gene>
<sequence length="261" mass="29719">MGLAQHTAELPTAKYGRSTLKAPATCPSPSLRPRLQRDLAIFTQTRDEARLSGVPCGWALVFRGARAALSTYATPPTQVNFQHQVSEGKRSLHILATTKISNPSIAALLDQDISRLDIAADYTCFIETGKRDGQLSRPLHFRTHWRVVGFLWEDSRRQWAVGTVNIGQQNIENELVFIYHDTVDAIKLQVVVVDPSCSNRRVAFKLSYSFVARRRRSELNKQWLQRLRNPLKGISFVYVAYNFFAESKNLEICRVFFRHGK</sequence>
<accession>A0A9W8UIF0</accession>
<evidence type="ECO:0000313" key="2">
    <source>
        <dbReference type="Proteomes" id="UP001144673"/>
    </source>
</evidence>
<proteinExistence type="predicted"/>
<evidence type="ECO:0000313" key="1">
    <source>
        <dbReference type="EMBL" id="KAJ4150663.1"/>
    </source>
</evidence>
<reference evidence="1" key="1">
    <citation type="journal article" date="2023" name="Access Microbiol">
        <title>De-novo genome assembly for Akanthomyces muscarius, a biocontrol agent of insect agricultural pests.</title>
        <authorList>
            <person name="Erdos Z."/>
            <person name="Studholme D.J."/>
            <person name="Raymond B."/>
            <person name="Sharma M."/>
        </authorList>
    </citation>
    <scope>NUCLEOTIDE SEQUENCE</scope>
    <source>
        <strain evidence="1">Ve6</strain>
    </source>
</reference>
<dbReference type="Proteomes" id="UP001144673">
    <property type="component" value="Chromosome 4"/>
</dbReference>
<protein>
    <submittedName>
        <fullName evidence="1">Uncharacterized protein</fullName>
    </submittedName>
</protein>
<organism evidence="1 2">
    <name type="scientific">Akanthomyces muscarius</name>
    <name type="common">Entomopathogenic fungus</name>
    <name type="synonym">Lecanicillium muscarium</name>
    <dbReference type="NCBI Taxonomy" id="2231603"/>
    <lineage>
        <taxon>Eukaryota</taxon>
        <taxon>Fungi</taxon>
        <taxon>Dikarya</taxon>
        <taxon>Ascomycota</taxon>
        <taxon>Pezizomycotina</taxon>
        <taxon>Sordariomycetes</taxon>
        <taxon>Hypocreomycetidae</taxon>
        <taxon>Hypocreales</taxon>
        <taxon>Cordycipitaceae</taxon>
        <taxon>Akanthomyces</taxon>
    </lineage>
</organism>
<dbReference type="KEGG" id="amus:LMH87_011403"/>
<name>A0A9W8UIF0_AKAMU</name>
<keyword evidence="2" id="KW-1185">Reference proteome</keyword>
<dbReference type="AlphaFoldDB" id="A0A9W8UIF0"/>
<comment type="caution">
    <text evidence="1">The sequence shown here is derived from an EMBL/GenBank/DDBJ whole genome shotgun (WGS) entry which is preliminary data.</text>
</comment>
<dbReference type="EMBL" id="JAJHUN010000009">
    <property type="protein sequence ID" value="KAJ4150663.1"/>
    <property type="molecule type" value="Genomic_DNA"/>
</dbReference>